<dbReference type="AlphaFoldDB" id="A0A7C9DSL5"/>
<protein>
    <submittedName>
        <fullName evidence="2">Uncharacterized protein</fullName>
    </submittedName>
</protein>
<evidence type="ECO:0000313" key="2">
    <source>
        <dbReference type="EMBL" id="MBA4645624.1"/>
    </source>
</evidence>
<dbReference type="Pfam" id="PF02519">
    <property type="entry name" value="Auxin_inducible"/>
    <property type="match status" value="1"/>
</dbReference>
<dbReference type="InterPro" id="IPR003676">
    <property type="entry name" value="SAUR_fam"/>
</dbReference>
<comment type="similarity">
    <text evidence="1">Belongs to the ARG7 family.</text>
</comment>
<sequence>MSSGIQDEKKSSVGKVKKGFLVVQVGLLEKEGQNEDDQREELQRFVIPIWYLYHPLFIGLLDRAREVYGYHVDGPLRLPCSVDDFAHLRWRIEKENGGGSGGRYPHHHHILHQYFSHAPSFRSC</sequence>
<proteinExistence type="inferred from homology"/>
<accession>A0A7C9DSL5</accession>
<dbReference type="PANTHER" id="PTHR31374">
    <property type="entry name" value="AUXIN-INDUCED PROTEIN-LIKE-RELATED"/>
    <property type="match status" value="1"/>
</dbReference>
<reference evidence="2" key="2">
    <citation type="submission" date="2020-07" db="EMBL/GenBank/DDBJ databases">
        <authorList>
            <person name="Vera ALvarez R."/>
            <person name="Arias-Moreno D.M."/>
            <person name="Jimenez-Jacinto V."/>
            <person name="Jimenez-Bremont J.F."/>
            <person name="Swaminathan K."/>
            <person name="Moose S.P."/>
            <person name="Guerrero-Gonzalez M.L."/>
            <person name="Marino-Ramirez L."/>
            <person name="Landsman D."/>
            <person name="Rodriguez-Kessler M."/>
            <person name="Delgado-Sanchez P."/>
        </authorList>
    </citation>
    <scope>NUCLEOTIDE SEQUENCE</scope>
    <source>
        <tissue evidence="2">Cladode</tissue>
    </source>
</reference>
<reference evidence="2" key="1">
    <citation type="journal article" date="2013" name="J. Plant Res.">
        <title>Effect of fungi and light on seed germination of three Opuntia species from semiarid lands of central Mexico.</title>
        <authorList>
            <person name="Delgado-Sanchez P."/>
            <person name="Jimenez-Bremont J.F."/>
            <person name="Guerrero-Gonzalez Mde L."/>
            <person name="Flores J."/>
        </authorList>
    </citation>
    <scope>NUCLEOTIDE SEQUENCE</scope>
    <source>
        <tissue evidence="2">Cladode</tissue>
    </source>
</reference>
<dbReference type="EMBL" id="GISG01143050">
    <property type="protein sequence ID" value="MBA4645624.1"/>
    <property type="molecule type" value="Transcribed_RNA"/>
</dbReference>
<organism evidence="2">
    <name type="scientific">Opuntia streptacantha</name>
    <name type="common">Prickly pear cactus</name>
    <name type="synonym">Opuntia cardona</name>
    <dbReference type="NCBI Taxonomy" id="393608"/>
    <lineage>
        <taxon>Eukaryota</taxon>
        <taxon>Viridiplantae</taxon>
        <taxon>Streptophyta</taxon>
        <taxon>Embryophyta</taxon>
        <taxon>Tracheophyta</taxon>
        <taxon>Spermatophyta</taxon>
        <taxon>Magnoliopsida</taxon>
        <taxon>eudicotyledons</taxon>
        <taxon>Gunneridae</taxon>
        <taxon>Pentapetalae</taxon>
        <taxon>Caryophyllales</taxon>
        <taxon>Cactineae</taxon>
        <taxon>Cactaceae</taxon>
        <taxon>Opuntioideae</taxon>
        <taxon>Opuntia</taxon>
    </lineage>
</organism>
<dbReference type="GO" id="GO:0009733">
    <property type="term" value="P:response to auxin"/>
    <property type="evidence" value="ECO:0007669"/>
    <property type="project" value="InterPro"/>
</dbReference>
<dbReference type="PANTHER" id="PTHR31374:SF364">
    <property type="entry name" value="AUXIN-RESPONSIVE PROTEIN"/>
    <property type="match status" value="1"/>
</dbReference>
<evidence type="ECO:0000256" key="1">
    <source>
        <dbReference type="ARBA" id="ARBA00006974"/>
    </source>
</evidence>
<name>A0A7C9DSL5_OPUST</name>